<dbReference type="PRINTS" id="PR00149">
    <property type="entry name" value="FUMRATELYASE"/>
</dbReference>
<dbReference type="InterPro" id="IPR004769">
    <property type="entry name" value="Pur_lyase"/>
</dbReference>
<dbReference type="Pfam" id="PF00206">
    <property type="entry name" value="Lyase_1"/>
    <property type="match status" value="1"/>
</dbReference>
<evidence type="ECO:0000256" key="6">
    <source>
        <dbReference type="ARBA" id="ARBA00022755"/>
    </source>
</evidence>
<dbReference type="InterPro" id="IPR008948">
    <property type="entry name" value="L-Aspartase-like"/>
</dbReference>
<dbReference type="PANTHER" id="PTHR43172">
    <property type="entry name" value="ADENYLOSUCCINATE LYASE"/>
    <property type="match status" value="1"/>
</dbReference>
<dbReference type="PANTHER" id="PTHR43172:SF1">
    <property type="entry name" value="ADENYLOSUCCINATE LYASE"/>
    <property type="match status" value="1"/>
</dbReference>
<reference evidence="14" key="1">
    <citation type="submission" date="2024-05" db="EMBL/GenBank/DDBJ databases">
        <title>Metabacillus sp. nov., isolated from the rhizosphere soil of tomato plants.</title>
        <authorList>
            <person name="Ma R."/>
        </authorList>
    </citation>
    <scope>NUCLEOTIDE SEQUENCE</scope>
    <source>
        <strain evidence="14">DBTR6</strain>
    </source>
</reference>
<dbReference type="NCBIfam" id="TIGR00928">
    <property type="entry name" value="purB"/>
    <property type="match status" value="1"/>
</dbReference>
<dbReference type="Gene3D" id="1.20.200.10">
    <property type="entry name" value="Fumarase/aspartase (Central domain)"/>
    <property type="match status" value="1"/>
</dbReference>
<comment type="pathway">
    <text evidence="1 12">Purine metabolism; IMP biosynthesis via de novo pathway; 5-amino-1-(5-phospho-D-ribosyl)imidazole-4-carboxamide from 5-amino-1-(5-phospho-D-ribosyl)imidazole-4-carboxylate: step 2/2.</text>
</comment>
<evidence type="ECO:0000256" key="9">
    <source>
        <dbReference type="ARBA" id="ARBA00030717"/>
    </source>
</evidence>
<dbReference type="SUPFAM" id="SSF48557">
    <property type="entry name" value="L-aspartase-like"/>
    <property type="match status" value="1"/>
</dbReference>
<keyword evidence="6 12" id="KW-0658">Purine biosynthesis</keyword>
<evidence type="ECO:0000256" key="12">
    <source>
        <dbReference type="RuleBase" id="RU361172"/>
    </source>
</evidence>
<organism evidence="14 15">
    <name type="scientific">Metabacillus rhizolycopersici</name>
    <dbReference type="NCBI Taxonomy" id="2875709"/>
    <lineage>
        <taxon>Bacteria</taxon>
        <taxon>Bacillati</taxon>
        <taxon>Bacillota</taxon>
        <taxon>Bacilli</taxon>
        <taxon>Bacillales</taxon>
        <taxon>Bacillaceae</taxon>
        <taxon>Metabacillus</taxon>
    </lineage>
</organism>
<dbReference type="EMBL" id="JAIQUM010000022">
    <property type="protein sequence ID" value="MBZ5750881.1"/>
    <property type="molecule type" value="Genomic_DNA"/>
</dbReference>
<evidence type="ECO:0000256" key="4">
    <source>
        <dbReference type="ARBA" id="ARBA00012339"/>
    </source>
</evidence>
<dbReference type="InterPro" id="IPR000362">
    <property type="entry name" value="Fumarate_lyase_fam"/>
</dbReference>
<comment type="similarity">
    <text evidence="3 12">Belongs to the lyase 1 family. Adenylosuccinate lyase subfamily.</text>
</comment>
<dbReference type="PROSITE" id="PS00163">
    <property type="entry name" value="FUMARATE_LYASES"/>
    <property type="match status" value="1"/>
</dbReference>
<evidence type="ECO:0000256" key="1">
    <source>
        <dbReference type="ARBA" id="ARBA00004706"/>
    </source>
</evidence>
<keyword evidence="15" id="KW-1185">Reference proteome</keyword>
<dbReference type="InterPro" id="IPR024083">
    <property type="entry name" value="Fumarase/histidase_N"/>
</dbReference>
<sequence length="430" mass="49073">MIERYARPEMSAIWTEENKFKAWLEVEILACEAWAELGVIPKEDVALLRENASFDVNRINEIELETRHDVVAFTRAVSETLGEERKWVHYGLTSTDVVDTALSYLLKQANDILLKDIENFIQILKEKAQEHKYTVMMGRTHGVHAEPTTFGLKMGLWYEEMKRNLDRFKRAASGVEFGKISGAVGTYANIDPFVEKYVCEKLGTSPAPISTQTLQRDRHADYMGTLALIATSIEKFAIEIRGLQKSETREVEESFAKGQKGSSAMPHKRNPIGSENMTGLARVIRGYMLTAYENVPLWHERDISHSSAERIILPDATIALNYMLNRFGNIVKNLTVFPENMKRNMDRTQGLIYSQRVLLALIDTGMTREEAYDLVQPKAMEAWEKQVPFRGLVEAEEAITSRLSAEMIEDCFDYNYHLKGVDTIFERLGL</sequence>
<comment type="pathway">
    <text evidence="2 12">Purine metabolism; AMP biosynthesis via de novo pathway; AMP from IMP: step 2/2.</text>
</comment>
<dbReference type="CDD" id="cd01360">
    <property type="entry name" value="Adenylsuccinate_lyase_1"/>
    <property type="match status" value="1"/>
</dbReference>
<dbReference type="Pfam" id="PF10397">
    <property type="entry name" value="ADSL_C"/>
    <property type="match status" value="1"/>
</dbReference>
<dbReference type="InterPro" id="IPR022761">
    <property type="entry name" value="Fumarate_lyase_N"/>
</dbReference>
<keyword evidence="7 12" id="KW-0456">Lyase</keyword>
<comment type="catalytic activity">
    <reaction evidence="10">
        <text>N(6)-(1,2-dicarboxyethyl)-AMP = fumarate + AMP</text>
        <dbReference type="Rhea" id="RHEA:16853"/>
        <dbReference type="ChEBI" id="CHEBI:29806"/>
        <dbReference type="ChEBI" id="CHEBI:57567"/>
        <dbReference type="ChEBI" id="CHEBI:456215"/>
        <dbReference type="EC" id="4.3.2.2"/>
    </reaction>
    <physiologicalReaction direction="left-to-right" evidence="10">
        <dbReference type="Rhea" id="RHEA:16854"/>
    </physiologicalReaction>
</comment>
<evidence type="ECO:0000313" key="15">
    <source>
        <dbReference type="Proteomes" id="UP001165287"/>
    </source>
</evidence>
<evidence type="ECO:0000256" key="3">
    <source>
        <dbReference type="ARBA" id="ARBA00008273"/>
    </source>
</evidence>
<gene>
    <name evidence="14" type="primary">purB</name>
    <name evidence="14" type="ORF">K9V48_11610</name>
</gene>
<feature type="domain" description="Adenylosuccinate lyase C-terminal" evidence="13">
    <location>
        <begin position="349"/>
        <end position="429"/>
    </location>
</feature>
<dbReference type="InterPro" id="IPR019468">
    <property type="entry name" value="AdenyloSucc_lyase_C"/>
</dbReference>
<evidence type="ECO:0000256" key="5">
    <source>
        <dbReference type="ARBA" id="ARBA00017058"/>
    </source>
</evidence>
<accession>A0ABS7URW5</accession>
<dbReference type="SMART" id="SM00998">
    <property type="entry name" value="ADSL_C"/>
    <property type="match status" value="1"/>
</dbReference>
<evidence type="ECO:0000256" key="11">
    <source>
        <dbReference type="NCBIfam" id="TIGR00928"/>
    </source>
</evidence>
<evidence type="ECO:0000256" key="2">
    <source>
        <dbReference type="ARBA" id="ARBA00004734"/>
    </source>
</evidence>
<name>A0ABS7URW5_9BACI</name>
<evidence type="ECO:0000256" key="7">
    <source>
        <dbReference type="ARBA" id="ARBA00023239"/>
    </source>
</evidence>
<dbReference type="GO" id="GO:0016829">
    <property type="term" value="F:lyase activity"/>
    <property type="evidence" value="ECO:0007669"/>
    <property type="project" value="UniProtKB-KW"/>
</dbReference>
<evidence type="ECO:0000256" key="10">
    <source>
        <dbReference type="ARBA" id="ARBA00049115"/>
    </source>
</evidence>
<dbReference type="InterPro" id="IPR020557">
    <property type="entry name" value="Fumarate_lyase_CS"/>
</dbReference>
<evidence type="ECO:0000313" key="14">
    <source>
        <dbReference type="EMBL" id="MBZ5750881.1"/>
    </source>
</evidence>
<proteinExistence type="inferred from homology"/>
<comment type="caution">
    <text evidence="14">The sequence shown here is derived from an EMBL/GenBank/DDBJ whole genome shotgun (WGS) entry which is preliminary data.</text>
</comment>
<evidence type="ECO:0000259" key="13">
    <source>
        <dbReference type="SMART" id="SM00998"/>
    </source>
</evidence>
<dbReference type="Gene3D" id="1.10.40.30">
    <property type="entry name" value="Fumarase/aspartase (C-terminal domain)"/>
    <property type="match status" value="1"/>
</dbReference>
<evidence type="ECO:0000256" key="8">
    <source>
        <dbReference type="ARBA" id="ARBA00024477"/>
    </source>
</evidence>
<dbReference type="EC" id="4.3.2.2" evidence="4 11"/>
<dbReference type="RefSeq" id="WP_224139161.1">
    <property type="nucleotide sequence ID" value="NZ_JAIQUM010000022.1"/>
</dbReference>
<dbReference type="Proteomes" id="UP001165287">
    <property type="component" value="Unassembled WGS sequence"/>
</dbReference>
<protein>
    <recommendedName>
        <fullName evidence="5 11">Adenylosuccinate lyase</fullName>
        <shortName evidence="12">ASL</shortName>
        <ecNumber evidence="4 11">4.3.2.2</ecNumber>
    </recommendedName>
    <alternativeName>
        <fullName evidence="9 12">Adenylosuccinase</fullName>
    </alternativeName>
</protein>
<comment type="catalytic activity">
    <reaction evidence="8">
        <text>(2S)-2-[5-amino-1-(5-phospho-beta-D-ribosyl)imidazole-4-carboxamido]succinate = 5-amino-1-(5-phospho-beta-D-ribosyl)imidazole-4-carboxamide + fumarate</text>
        <dbReference type="Rhea" id="RHEA:23920"/>
        <dbReference type="ChEBI" id="CHEBI:29806"/>
        <dbReference type="ChEBI" id="CHEBI:58443"/>
        <dbReference type="ChEBI" id="CHEBI:58475"/>
        <dbReference type="EC" id="4.3.2.2"/>
    </reaction>
    <physiologicalReaction direction="left-to-right" evidence="8">
        <dbReference type="Rhea" id="RHEA:23921"/>
    </physiologicalReaction>
</comment>
<dbReference type="Gene3D" id="1.10.275.10">
    <property type="entry name" value="Fumarase/aspartase (N-terminal domain)"/>
    <property type="match status" value="1"/>
</dbReference>
<dbReference type="PRINTS" id="PR00145">
    <property type="entry name" value="ARGSUCLYASE"/>
</dbReference>